<evidence type="ECO:0000256" key="1">
    <source>
        <dbReference type="SAM" id="SignalP"/>
    </source>
</evidence>
<dbReference type="AlphaFoldDB" id="A0A0A8YM32"/>
<feature type="signal peptide" evidence="1">
    <location>
        <begin position="1"/>
        <end position="16"/>
    </location>
</feature>
<feature type="chain" id="PRO_5002042188" evidence="1">
    <location>
        <begin position="17"/>
        <end position="65"/>
    </location>
</feature>
<keyword evidence="1" id="KW-0732">Signal</keyword>
<name>A0A0A8YM32_ARUDO</name>
<proteinExistence type="predicted"/>
<reference evidence="2" key="2">
    <citation type="journal article" date="2015" name="Data Brief">
        <title>Shoot transcriptome of the giant reed, Arundo donax.</title>
        <authorList>
            <person name="Barrero R.A."/>
            <person name="Guerrero F.D."/>
            <person name="Moolhuijzen P."/>
            <person name="Goolsby J.A."/>
            <person name="Tidwell J."/>
            <person name="Bellgard S.E."/>
            <person name="Bellgard M.I."/>
        </authorList>
    </citation>
    <scope>NUCLEOTIDE SEQUENCE</scope>
    <source>
        <tissue evidence="2">Shoot tissue taken approximately 20 cm above the soil surface</tissue>
    </source>
</reference>
<dbReference type="EMBL" id="GBRH01271292">
    <property type="protein sequence ID" value="JAD26603.1"/>
    <property type="molecule type" value="Transcribed_RNA"/>
</dbReference>
<organism evidence="2">
    <name type="scientific">Arundo donax</name>
    <name type="common">Giant reed</name>
    <name type="synonym">Donax arundinaceus</name>
    <dbReference type="NCBI Taxonomy" id="35708"/>
    <lineage>
        <taxon>Eukaryota</taxon>
        <taxon>Viridiplantae</taxon>
        <taxon>Streptophyta</taxon>
        <taxon>Embryophyta</taxon>
        <taxon>Tracheophyta</taxon>
        <taxon>Spermatophyta</taxon>
        <taxon>Magnoliopsida</taxon>
        <taxon>Liliopsida</taxon>
        <taxon>Poales</taxon>
        <taxon>Poaceae</taxon>
        <taxon>PACMAD clade</taxon>
        <taxon>Arundinoideae</taxon>
        <taxon>Arundineae</taxon>
        <taxon>Arundo</taxon>
    </lineage>
</organism>
<sequence length="65" mass="7451">MLLSMATYSLPVSLLAVRCFLSVVKHQGFLEARSHHYLDLLMPHPKDLINVTILPYCYLAKDLLH</sequence>
<accession>A0A0A8YM32</accession>
<evidence type="ECO:0000313" key="2">
    <source>
        <dbReference type="EMBL" id="JAD26603.1"/>
    </source>
</evidence>
<protein>
    <submittedName>
        <fullName evidence="2">Uncharacterized protein</fullName>
    </submittedName>
</protein>
<reference evidence="2" key="1">
    <citation type="submission" date="2014-09" db="EMBL/GenBank/DDBJ databases">
        <authorList>
            <person name="Magalhaes I.L.F."/>
            <person name="Oliveira U."/>
            <person name="Santos F.R."/>
            <person name="Vidigal T.H.D.A."/>
            <person name="Brescovit A.D."/>
            <person name="Santos A.J."/>
        </authorList>
    </citation>
    <scope>NUCLEOTIDE SEQUENCE</scope>
    <source>
        <tissue evidence="2">Shoot tissue taken approximately 20 cm above the soil surface</tissue>
    </source>
</reference>